<evidence type="ECO:0000256" key="1">
    <source>
        <dbReference type="SAM" id="MobiDB-lite"/>
    </source>
</evidence>
<organism evidence="3 4">
    <name type="scientific">Wuchereria bancrofti</name>
    <dbReference type="NCBI Taxonomy" id="6293"/>
    <lineage>
        <taxon>Eukaryota</taxon>
        <taxon>Metazoa</taxon>
        <taxon>Ecdysozoa</taxon>
        <taxon>Nematoda</taxon>
        <taxon>Chromadorea</taxon>
        <taxon>Rhabditida</taxon>
        <taxon>Spirurina</taxon>
        <taxon>Spiruromorpha</taxon>
        <taxon>Filarioidea</taxon>
        <taxon>Onchocercidae</taxon>
        <taxon>Wuchereria</taxon>
    </lineage>
</organism>
<reference evidence="4" key="1">
    <citation type="submission" date="2012-08" db="EMBL/GenBank/DDBJ databases">
        <title>The Genome Sequence of Wuchereria bancrofti.</title>
        <authorList>
            <person name="Nutman T.B."/>
            <person name="Fink D.L."/>
            <person name="Russ C."/>
            <person name="Young S."/>
            <person name="Zeng Q."/>
            <person name="Koehrsen M."/>
            <person name="Alvarado L."/>
            <person name="Berlin A."/>
            <person name="Chapman S.B."/>
            <person name="Chen Z."/>
            <person name="Freedman E."/>
            <person name="Gellesch M."/>
            <person name="Goldberg J."/>
            <person name="Griggs A."/>
            <person name="Gujja S."/>
            <person name="Heilman E.R."/>
            <person name="Heiman D."/>
            <person name="Hepburn T."/>
            <person name="Howarth C."/>
            <person name="Jen D."/>
            <person name="Larson L."/>
            <person name="Lewis B."/>
            <person name="Mehta T."/>
            <person name="Park D."/>
            <person name="Pearson M."/>
            <person name="Roberts A."/>
            <person name="Saif S."/>
            <person name="Shea T."/>
            <person name="Shenoy N."/>
            <person name="Sisk P."/>
            <person name="Stolte C."/>
            <person name="Sykes S."/>
            <person name="Walk T."/>
            <person name="White J."/>
            <person name="Yandava C."/>
            <person name="Haas B."/>
            <person name="Henn M.R."/>
            <person name="Nusbaum C."/>
            <person name="Birren B."/>
        </authorList>
    </citation>
    <scope>NUCLEOTIDE SEQUENCE [LARGE SCALE GENOMIC DNA]</scope>
    <source>
        <strain evidence="4">NA</strain>
    </source>
</reference>
<feature type="transmembrane region" description="Helical" evidence="2">
    <location>
        <begin position="24"/>
        <end position="43"/>
    </location>
</feature>
<gene>
    <name evidence="3" type="ORF">WUBG_10245</name>
</gene>
<evidence type="ECO:0000256" key="2">
    <source>
        <dbReference type="SAM" id="Phobius"/>
    </source>
</evidence>
<evidence type="ECO:0000313" key="4">
    <source>
        <dbReference type="Proteomes" id="UP000004810"/>
    </source>
</evidence>
<dbReference type="EMBL" id="ADBV01006131">
    <property type="protein sequence ID" value="EJW78846.1"/>
    <property type="molecule type" value="Genomic_DNA"/>
</dbReference>
<keyword evidence="2" id="KW-1133">Transmembrane helix</keyword>
<protein>
    <submittedName>
        <fullName evidence="3">Uncharacterized protein</fullName>
    </submittedName>
</protein>
<accession>J9E933</accession>
<feature type="non-terminal residue" evidence="3">
    <location>
        <position position="1"/>
    </location>
</feature>
<sequence length="71" mass="8107">VYILRAYKRLWCNLRHHIQVSSQVFYVSGIVAALPVVVFTIWGSSERQWWSAPSSKTSTHSLNTQTTIVSN</sequence>
<name>J9E933_WUCBA</name>
<comment type="caution">
    <text evidence="3">The sequence shown here is derived from an EMBL/GenBank/DDBJ whole genome shotgun (WGS) entry which is preliminary data.</text>
</comment>
<keyword evidence="2" id="KW-0472">Membrane</keyword>
<dbReference type="Proteomes" id="UP000004810">
    <property type="component" value="Unassembled WGS sequence"/>
</dbReference>
<dbReference type="AlphaFoldDB" id="J9E933"/>
<proteinExistence type="predicted"/>
<feature type="region of interest" description="Disordered" evidence="1">
    <location>
        <begin position="51"/>
        <end position="71"/>
    </location>
</feature>
<keyword evidence="2" id="KW-0812">Transmembrane</keyword>
<evidence type="ECO:0000313" key="3">
    <source>
        <dbReference type="EMBL" id="EJW78846.1"/>
    </source>
</evidence>